<dbReference type="PROSITE" id="PS51767">
    <property type="entry name" value="PEPTIDASE_A1"/>
    <property type="match status" value="1"/>
</dbReference>
<accession>A0AAN8ZHX9</accession>
<dbReference type="SUPFAM" id="SSF50630">
    <property type="entry name" value="Acid proteases"/>
    <property type="match status" value="1"/>
</dbReference>
<keyword evidence="10" id="KW-0858">Xylan degradation</keyword>
<dbReference type="InterPro" id="IPR032861">
    <property type="entry name" value="TAXi_N"/>
</dbReference>
<comment type="similarity">
    <text evidence="1">Belongs to the peptidase A1 family.</text>
</comment>
<evidence type="ECO:0000256" key="7">
    <source>
        <dbReference type="PIRSR" id="PIRSR601461-1"/>
    </source>
</evidence>
<dbReference type="FunFam" id="2.40.70.10:FF:000016">
    <property type="entry name" value="Probable aspartic protease At2g35615"/>
    <property type="match status" value="1"/>
</dbReference>
<keyword evidence="6" id="KW-0325">Glycoprotein</keyword>
<feature type="domain" description="Peptidase A1" evidence="9">
    <location>
        <begin position="78"/>
        <end position="415"/>
    </location>
</feature>
<keyword evidence="11" id="KW-1185">Reference proteome</keyword>
<sequence length="422" mass="46042">MLFTLATCLVHVVTSTSFQTGFQVRLTRVDHGLNYTKLQLLQRAIRRERSRVNWLSKISKTAHANDVLSPLHSGSGEFLMDLSIGSPPKPFSAIMDTGSDLIWTQCLPCRECFNQPIPIFDPKQSSTYSKTSCSSEFCKALPTSRCNFDECEYLYSYGDDSSTQGVLATETFTFSDVAVHNISFGCGLANQGNGLSQGAGIVGLGRGPLSLVTQIGSQKFSYCMTSIGENKTSSLLFGSLADINSSDGKLKGTPLIRNSFEQTFYYLALEGITVGETLLPIPKTIFEISADGVGGTIIDSGTTLTYLQEDAFETLKRAFISQMKLRVSPQDSTGLDLCFDLPSDNVSEIEVPKLKFHFRGLDLELPPENYMIADSAEGIVCLAMAATGVLNIFGNVQQQNLLVLHDLEKETLSFIPTNCGQL</sequence>
<dbReference type="PRINTS" id="PR00792">
    <property type="entry name" value="PEPSIN"/>
</dbReference>
<dbReference type="FunFam" id="2.40.70.10:FF:000029">
    <property type="entry name" value="Aspartyl protease family protein"/>
    <property type="match status" value="1"/>
</dbReference>
<dbReference type="InterPro" id="IPR034161">
    <property type="entry name" value="Pepsin-like_plant"/>
</dbReference>
<dbReference type="PANTHER" id="PTHR47967">
    <property type="entry name" value="OS07G0603500 PROTEIN-RELATED"/>
    <property type="match status" value="1"/>
</dbReference>
<dbReference type="InterPro" id="IPR051708">
    <property type="entry name" value="Plant_Aspart_Prot_A1"/>
</dbReference>
<keyword evidence="5 10" id="KW-0378">Hydrolase</keyword>
<keyword evidence="4" id="KW-0064">Aspartyl protease</keyword>
<feature type="signal peptide" evidence="8">
    <location>
        <begin position="1"/>
        <end position="15"/>
    </location>
</feature>
<evidence type="ECO:0000313" key="10">
    <source>
        <dbReference type="EMBL" id="KAK6938417.1"/>
    </source>
</evidence>
<gene>
    <name evidence="10" type="ORF">RJ641_031925</name>
</gene>
<dbReference type="Pfam" id="PF14543">
    <property type="entry name" value="TAXi_N"/>
    <property type="match status" value="1"/>
</dbReference>
<dbReference type="InterPro" id="IPR032799">
    <property type="entry name" value="TAXi_C"/>
</dbReference>
<dbReference type="EMBL" id="JBAMMX010000006">
    <property type="protein sequence ID" value="KAK6938417.1"/>
    <property type="molecule type" value="Genomic_DNA"/>
</dbReference>
<keyword evidence="10" id="KW-0119">Carbohydrate metabolism</keyword>
<name>A0AAN8ZHX9_9MAGN</name>
<dbReference type="GO" id="GO:0004190">
    <property type="term" value="F:aspartic-type endopeptidase activity"/>
    <property type="evidence" value="ECO:0007669"/>
    <property type="project" value="UniProtKB-KW"/>
</dbReference>
<dbReference type="CDD" id="cd05476">
    <property type="entry name" value="pepsin_A_like_plant"/>
    <property type="match status" value="1"/>
</dbReference>
<dbReference type="GO" id="GO:0006508">
    <property type="term" value="P:proteolysis"/>
    <property type="evidence" value="ECO:0007669"/>
    <property type="project" value="UniProtKB-KW"/>
</dbReference>
<proteinExistence type="inferred from homology"/>
<dbReference type="AlphaFoldDB" id="A0AAN8ZHX9"/>
<dbReference type="Pfam" id="PF14541">
    <property type="entry name" value="TAXi_C"/>
    <property type="match status" value="1"/>
</dbReference>
<feature type="chain" id="PRO_5042959498" evidence="8">
    <location>
        <begin position="16"/>
        <end position="422"/>
    </location>
</feature>
<keyword evidence="10" id="KW-0624">Polysaccharide degradation</keyword>
<feature type="active site" evidence="7">
    <location>
        <position position="96"/>
    </location>
</feature>
<dbReference type="GO" id="GO:0045493">
    <property type="term" value="P:xylan catabolic process"/>
    <property type="evidence" value="ECO:0007669"/>
    <property type="project" value="UniProtKB-KW"/>
</dbReference>
<dbReference type="InterPro" id="IPR001461">
    <property type="entry name" value="Aspartic_peptidase_A1"/>
</dbReference>
<protein>
    <submittedName>
        <fullName evidence="10">Xylanase inhibitor, C-terminal</fullName>
    </submittedName>
</protein>
<feature type="active site" evidence="7">
    <location>
        <position position="299"/>
    </location>
</feature>
<dbReference type="Proteomes" id="UP001370490">
    <property type="component" value="Unassembled WGS sequence"/>
</dbReference>
<organism evidence="10 11">
    <name type="scientific">Dillenia turbinata</name>
    <dbReference type="NCBI Taxonomy" id="194707"/>
    <lineage>
        <taxon>Eukaryota</taxon>
        <taxon>Viridiplantae</taxon>
        <taxon>Streptophyta</taxon>
        <taxon>Embryophyta</taxon>
        <taxon>Tracheophyta</taxon>
        <taxon>Spermatophyta</taxon>
        <taxon>Magnoliopsida</taxon>
        <taxon>eudicotyledons</taxon>
        <taxon>Gunneridae</taxon>
        <taxon>Pentapetalae</taxon>
        <taxon>Dilleniales</taxon>
        <taxon>Dilleniaceae</taxon>
        <taxon>Dillenia</taxon>
    </lineage>
</organism>
<evidence type="ECO:0000313" key="11">
    <source>
        <dbReference type="Proteomes" id="UP001370490"/>
    </source>
</evidence>
<dbReference type="GO" id="GO:0005576">
    <property type="term" value="C:extracellular region"/>
    <property type="evidence" value="ECO:0007669"/>
    <property type="project" value="TreeGrafter"/>
</dbReference>
<keyword evidence="2" id="KW-0645">Protease</keyword>
<evidence type="ECO:0000256" key="1">
    <source>
        <dbReference type="ARBA" id="ARBA00007447"/>
    </source>
</evidence>
<keyword evidence="10" id="KW-0326">Glycosidase</keyword>
<keyword evidence="3 8" id="KW-0732">Signal</keyword>
<dbReference type="GO" id="GO:0016798">
    <property type="term" value="F:hydrolase activity, acting on glycosyl bonds"/>
    <property type="evidence" value="ECO:0007669"/>
    <property type="project" value="UniProtKB-KW"/>
</dbReference>
<evidence type="ECO:0000256" key="8">
    <source>
        <dbReference type="SAM" id="SignalP"/>
    </source>
</evidence>
<dbReference type="Gene3D" id="2.40.70.10">
    <property type="entry name" value="Acid Proteases"/>
    <property type="match status" value="2"/>
</dbReference>
<reference evidence="10 11" key="1">
    <citation type="submission" date="2023-12" db="EMBL/GenBank/DDBJ databases">
        <title>A high-quality genome assembly for Dillenia turbinata (Dilleniales).</title>
        <authorList>
            <person name="Chanderbali A."/>
        </authorList>
    </citation>
    <scope>NUCLEOTIDE SEQUENCE [LARGE SCALE GENOMIC DNA]</scope>
    <source>
        <strain evidence="10">LSX21</strain>
        <tissue evidence="10">Leaf</tissue>
    </source>
</reference>
<evidence type="ECO:0000256" key="4">
    <source>
        <dbReference type="ARBA" id="ARBA00022750"/>
    </source>
</evidence>
<dbReference type="PANTHER" id="PTHR47967:SF130">
    <property type="entry name" value="ASPARTIC PROTEINASE NEPENTHESIN-1-LIKE"/>
    <property type="match status" value="1"/>
</dbReference>
<evidence type="ECO:0000256" key="5">
    <source>
        <dbReference type="ARBA" id="ARBA00022801"/>
    </source>
</evidence>
<evidence type="ECO:0000256" key="6">
    <source>
        <dbReference type="ARBA" id="ARBA00023180"/>
    </source>
</evidence>
<dbReference type="InterPro" id="IPR033121">
    <property type="entry name" value="PEPTIDASE_A1"/>
</dbReference>
<evidence type="ECO:0000259" key="9">
    <source>
        <dbReference type="PROSITE" id="PS51767"/>
    </source>
</evidence>
<comment type="caution">
    <text evidence="10">The sequence shown here is derived from an EMBL/GenBank/DDBJ whole genome shotgun (WGS) entry which is preliminary data.</text>
</comment>
<dbReference type="InterPro" id="IPR021109">
    <property type="entry name" value="Peptidase_aspartic_dom_sf"/>
</dbReference>
<evidence type="ECO:0000256" key="2">
    <source>
        <dbReference type="ARBA" id="ARBA00022670"/>
    </source>
</evidence>
<evidence type="ECO:0000256" key="3">
    <source>
        <dbReference type="ARBA" id="ARBA00022729"/>
    </source>
</evidence>